<proteinExistence type="predicted"/>
<protein>
    <submittedName>
        <fullName evidence="1">Uncharacterized protein</fullName>
    </submittedName>
</protein>
<sequence length="64" mass="7132">MNSISISFSRTQNLQYSSGFKGIAVSTDRKQFIENALGFKGISIGLNDIRGTAAKIIHYRMYSK</sequence>
<organism evidence="1 2">
    <name type="scientific">Mucilaginibacter aquatilis</name>
    <dbReference type="NCBI Taxonomy" id="1517760"/>
    <lineage>
        <taxon>Bacteria</taxon>
        <taxon>Pseudomonadati</taxon>
        <taxon>Bacteroidota</taxon>
        <taxon>Sphingobacteriia</taxon>
        <taxon>Sphingobacteriales</taxon>
        <taxon>Sphingobacteriaceae</taxon>
        <taxon>Mucilaginibacter</taxon>
    </lineage>
</organism>
<name>A0A6I4I3M8_9SPHI</name>
<dbReference type="AlphaFoldDB" id="A0A6I4I3M8"/>
<reference evidence="1 2" key="1">
    <citation type="submission" date="2019-12" db="EMBL/GenBank/DDBJ databases">
        <title>Mucilaginibacter sp. HME9299 genome sequencing and assembly.</title>
        <authorList>
            <person name="Kang H."/>
            <person name="Kim H."/>
            <person name="Joh K."/>
        </authorList>
    </citation>
    <scope>NUCLEOTIDE SEQUENCE [LARGE SCALE GENOMIC DNA]</scope>
    <source>
        <strain evidence="1 2">HME9299</strain>
    </source>
</reference>
<evidence type="ECO:0000313" key="2">
    <source>
        <dbReference type="Proteomes" id="UP000434850"/>
    </source>
</evidence>
<dbReference type="EMBL" id="WQLA01000001">
    <property type="protein sequence ID" value="MVN89620.1"/>
    <property type="molecule type" value="Genomic_DNA"/>
</dbReference>
<dbReference type="Proteomes" id="UP000434850">
    <property type="component" value="Unassembled WGS sequence"/>
</dbReference>
<accession>A0A6I4I3M8</accession>
<comment type="caution">
    <text evidence="1">The sequence shown here is derived from an EMBL/GenBank/DDBJ whole genome shotgun (WGS) entry which is preliminary data.</text>
</comment>
<dbReference type="RefSeq" id="WP_157539420.1">
    <property type="nucleotide sequence ID" value="NZ_WQLA01000001.1"/>
</dbReference>
<evidence type="ECO:0000313" key="1">
    <source>
        <dbReference type="EMBL" id="MVN89620.1"/>
    </source>
</evidence>
<keyword evidence="2" id="KW-1185">Reference proteome</keyword>
<gene>
    <name evidence="1" type="ORF">GO816_00605</name>
</gene>